<proteinExistence type="inferred from homology"/>
<evidence type="ECO:0000256" key="5">
    <source>
        <dbReference type="ARBA" id="ARBA00022692"/>
    </source>
</evidence>
<dbReference type="FunCoup" id="A0A4R2PTC9">
    <property type="interactions" value="87"/>
</dbReference>
<dbReference type="PANTHER" id="PTHR30332:SF24">
    <property type="entry name" value="SECRETIN GSPD-RELATED"/>
    <property type="match status" value="1"/>
</dbReference>
<dbReference type="InterPro" id="IPR038591">
    <property type="entry name" value="NolW-like_sf"/>
</dbReference>
<evidence type="ECO:0000256" key="7">
    <source>
        <dbReference type="ARBA" id="ARBA00022927"/>
    </source>
</evidence>
<comment type="caution">
    <text evidence="14">The sequence shown here is derived from an EMBL/GenBank/DDBJ whole genome shotgun (WGS) entry which is preliminary data.</text>
</comment>
<dbReference type="InParanoid" id="A0A4R2PTC9"/>
<organism evidence="14 15">
    <name type="scientific">Rhodothalassium salexigens DSM 2132</name>
    <dbReference type="NCBI Taxonomy" id="1188247"/>
    <lineage>
        <taxon>Bacteria</taxon>
        <taxon>Pseudomonadati</taxon>
        <taxon>Pseudomonadota</taxon>
        <taxon>Alphaproteobacteria</taxon>
        <taxon>Rhodothalassiales</taxon>
        <taxon>Rhodothalassiaceae</taxon>
        <taxon>Rhodothalassium</taxon>
    </lineage>
</organism>
<dbReference type="Proteomes" id="UP000295399">
    <property type="component" value="Unassembled WGS sequence"/>
</dbReference>
<dbReference type="NCBIfam" id="TIGR02517">
    <property type="entry name" value="type_II_gspD"/>
    <property type="match status" value="1"/>
</dbReference>
<protein>
    <submittedName>
        <fullName evidence="14">Type II secretion system protein D (GspD)</fullName>
    </submittedName>
</protein>
<comment type="subcellular location">
    <subcellularLocation>
        <location evidence="1 10">Cell outer membrane</location>
    </subcellularLocation>
</comment>
<keyword evidence="9" id="KW-0998">Cell outer membrane</keyword>
<sequence length="672" mass="71298">MVMDTARTTMARAAKTAAAGLLAGSMALALWLSVSLGVAAQPAGGGETLNFRDADLATVIEEIAMLTGRTFIVDPAVRGEVTVISQTPLDTEGLFQVLQSTLDVNGFTAMPTASGAYKVVPRDGVARRGAPMGGPDTGDTMVTRVFAPRHIGHLAALRLLQGLVGEDGTLVATRGSDKLIAVDSAANVARMAELLAELDRDPSVVRTLKLDNTAAGEMVDTLRALAAEAEDEGAAGPGALRIVGVASTNSIVLKGRPDLVERYLPIARQLDADNETGGDIRVVYLKHAKAEEMASLLQQVANQLAAQRSPDGQGQGGRLETSIGVHAETNSLIVNGPPDVQKLLDEVISKLDIRRPQVLVEAIIVEMSDSAARELGLQYVLGGGDGNLPFTVTNFSQSAPNILAATGAVTLDDQLDDDDDALDNVRQAAINSLLNVNGFIGGFAGQTDNGTLFGFILNALDRDVQSNVLSTPSVMTLDNSEARINVGQEIPITTGEALGANNQNPFRTVERQDVGVILEVVPQISEGNSIRLFIRQEVSSVEGPATANAVDLITNQREIETTVLADDGEIIVLGGLIEDDERVTVDAVPLLGDIPGLGRLFRSEGRSRQRTNLMVFLRPSIVRGVEDVRRVTDQKYNYIRSEQIRRSGDGQSTLDLFTDQVLTPDAAAREQP</sequence>
<dbReference type="InterPro" id="IPR005644">
    <property type="entry name" value="NolW-like"/>
</dbReference>
<feature type="domain" description="GspD-like N0" evidence="13">
    <location>
        <begin position="49"/>
        <end position="119"/>
    </location>
</feature>
<evidence type="ECO:0000313" key="15">
    <source>
        <dbReference type="Proteomes" id="UP000295399"/>
    </source>
</evidence>
<dbReference type="InterPro" id="IPR013356">
    <property type="entry name" value="T2SS_GspD"/>
</dbReference>
<dbReference type="GO" id="GO:0015628">
    <property type="term" value="P:protein secretion by the type II secretion system"/>
    <property type="evidence" value="ECO:0007669"/>
    <property type="project" value="InterPro"/>
</dbReference>
<keyword evidence="5" id="KW-0812">Transmembrane</keyword>
<keyword evidence="7" id="KW-0653">Protein transport</keyword>
<evidence type="ECO:0000259" key="11">
    <source>
        <dbReference type="Pfam" id="PF00263"/>
    </source>
</evidence>
<dbReference type="GO" id="GO:0015627">
    <property type="term" value="C:type II protein secretion system complex"/>
    <property type="evidence" value="ECO:0007669"/>
    <property type="project" value="InterPro"/>
</dbReference>
<evidence type="ECO:0000313" key="14">
    <source>
        <dbReference type="EMBL" id="TCP38384.1"/>
    </source>
</evidence>
<evidence type="ECO:0000256" key="10">
    <source>
        <dbReference type="RuleBase" id="RU004004"/>
    </source>
</evidence>
<gene>
    <name evidence="14" type="ORF">EV659_101285</name>
</gene>
<feature type="domain" description="NolW-like" evidence="12">
    <location>
        <begin position="281"/>
        <end position="357"/>
    </location>
</feature>
<evidence type="ECO:0000256" key="3">
    <source>
        <dbReference type="ARBA" id="ARBA00022448"/>
    </source>
</evidence>
<evidence type="ECO:0000256" key="1">
    <source>
        <dbReference type="ARBA" id="ARBA00004442"/>
    </source>
</evidence>
<dbReference type="Gene3D" id="3.30.1370.120">
    <property type="match status" value="3"/>
</dbReference>
<keyword evidence="15" id="KW-1185">Reference proteome</keyword>
<comment type="similarity">
    <text evidence="2">Belongs to the bacterial secretin family. GSP D subfamily.</text>
</comment>
<feature type="domain" description="Type II/III secretion system secretin-like" evidence="11">
    <location>
        <begin position="459"/>
        <end position="623"/>
    </location>
</feature>
<evidence type="ECO:0000259" key="13">
    <source>
        <dbReference type="Pfam" id="PF21305"/>
    </source>
</evidence>
<evidence type="ECO:0000256" key="9">
    <source>
        <dbReference type="ARBA" id="ARBA00023237"/>
    </source>
</evidence>
<dbReference type="InterPro" id="IPR050810">
    <property type="entry name" value="Bact_Secretion_Sys_Channel"/>
</dbReference>
<dbReference type="InterPro" id="IPR001775">
    <property type="entry name" value="GspD/PilQ"/>
</dbReference>
<dbReference type="GO" id="GO:0009279">
    <property type="term" value="C:cell outer membrane"/>
    <property type="evidence" value="ECO:0007669"/>
    <property type="project" value="UniProtKB-SubCell"/>
</dbReference>
<evidence type="ECO:0000259" key="12">
    <source>
        <dbReference type="Pfam" id="PF03958"/>
    </source>
</evidence>
<keyword evidence="6" id="KW-0732">Signal</keyword>
<accession>A0A4R2PTC9</accession>
<feature type="domain" description="NolW-like" evidence="12">
    <location>
        <begin position="205"/>
        <end position="272"/>
    </location>
</feature>
<dbReference type="InterPro" id="IPR049371">
    <property type="entry name" value="GspD-like_N0"/>
</dbReference>
<dbReference type="InterPro" id="IPR004846">
    <property type="entry name" value="T2SS/T3SS_dom"/>
</dbReference>
<keyword evidence="8" id="KW-0472">Membrane</keyword>
<dbReference type="AlphaFoldDB" id="A0A4R2PTC9"/>
<name>A0A4R2PTC9_RHOSA</name>
<dbReference type="Pfam" id="PF03958">
    <property type="entry name" value="Secretin_N"/>
    <property type="match status" value="2"/>
</dbReference>
<evidence type="ECO:0000256" key="2">
    <source>
        <dbReference type="ARBA" id="ARBA00006980"/>
    </source>
</evidence>
<reference evidence="14 15" key="1">
    <citation type="submission" date="2019-03" db="EMBL/GenBank/DDBJ databases">
        <title>Genomic Encyclopedia of Type Strains, Phase IV (KMG-IV): sequencing the most valuable type-strain genomes for metagenomic binning, comparative biology and taxonomic classification.</title>
        <authorList>
            <person name="Goeker M."/>
        </authorList>
    </citation>
    <scope>NUCLEOTIDE SEQUENCE [LARGE SCALE GENOMIC DNA]</scope>
    <source>
        <strain evidence="14 15">DSM 2132</strain>
    </source>
</reference>
<evidence type="ECO:0000256" key="4">
    <source>
        <dbReference type="ARBA" id="ARBA00022452"/>
    </source>
</evidence>
<dbReference type="Pfam" id="PF00263">
    <property type="entry name" value="Secretin"/>
    <property type="match status" value="1"/>
</dbReference>
<evidence type="ECO:0000256" key="8">
    <source>
        <dbReference type="ARBA" id="ARBA00023136"/>
    </source>
</evidence>
<keyword evidence="4" id="KW-1134">Transmembrane beta strand</keyword>
<dbReference type="EMBL" id="SLXO01000001">
    <property type="protein sequence ID" value="TCP38384.1"/>
    <property type="molecule type" value="Genomic_DNA"/>
</dbReference>
<dbReference type="PRINTS" id="PR00811">
    <property type="entry name" value="BCTERIALGSPD"/>
</dbReference>
<dbReference type="PANTHER" id="PTHR30332">
    <property type="entry name" value="PROBABLE GENERAL SECRETION PATHWAY PROTEIN D"/>
    <property type="match status" value="1"/>
</dbReference>
<dbReference type="Pfam" id="PF21305">
    <property type="entry name" value="type_II_gspD_N0"/>
    <property type="match status" value="1"/>
</dbReference>
<keyword evidence="3 10" id="KW-0813">Transport</keyword>
<evidence type="ECO:0000256" key="6">
    <source>
        <dbReference type="ARBA" id="ARBA00022729"/>
    </source>
</evidence>